<dbReference type="PROSITE" id="PS50994">
    <property type="entry name" value="INTEGRASE"/>
    <property type="match status" value="1"/>
</dbReference>
<dbReference type="InterPro" id="IPR043502">
    <property type="entry name" value="DNA/RNA_pol_sf"/>
</dbReference>
<dbReference type="SUPFAM" id="SSF56672">
    <property type="entry name" value="DNA/RNA polymerases"/>
    <property type="match status" value="1"/>
</dbReference>
<dbReference type="InterPro" id="IPR041588">
    <property type="entry name" value="Integrase_H2C2"/>
</dbReference>
<dbReference type="GO" id="GO:0015074">
    <property type="term" value="P:DNA integration"/>
    <property type="evidence" value="ECO:0007669"/>
    <property type="project" value="InterPro"/>
</dbReference>
<dbReference type="AlphaFoldDB" id="A0A085ND67"/>
<dbReference type="InterPro" id="IPR001584">
    <property type="entry name" value="Integrase_cat-core"/>
</dbReference>
<dbReference type="GO" id="GO:0005737">
    <property type="term" value="C:cytoplasm"/>
    <property type="evidence" value="ECO:0007669"/>
    <property type="project" value="UniProtKB-ARBA"/>
</dbReference>
<dbReference type="GO" id="GO:0003676">
    <property type="term" value="F:nucleic acid binding"/>
    <property type="evidence" value="ECO:0007669"/>
    <property type="project" value="InterPro"/>
</dbReference>
<feature type="domain" description="Integrase catalytic" evidence="1">
    <location>
        <begin position="830"/>
        <end position="1014"/>
    </location>
</feature>
<evidence type="ECO:0000259" key="2">
    <source>
        <dbReference type="PROSITE" id="PS51498"/>
    </source>
</evidence>
<dbReference type="Gene3D" id="3.30.420.10">
    <property type="entry name" value="Ribonuclease H-like superfamily/Ribonuclease H"/>
    <property type="match status" value="1"/>
</dbReference>
<dbReference type="EMBL" id="KL367515">
    <property type="protein sequence ID" value="KFD67413.1"/>
    <property type="molecule type" value="Genomic_DNA"/>
</dbReference>
<dbReference type="Pfam" id="PF18701">
    <property type="entry name" value="DUF5641"/>
    <property type="match status" value="1"/>
</dbReference>
<proteinExistence type="predicted"/>
<feature type="domain" description="MABP" evidence="2">
    <location>
        <begin position="1119"/>
        <end position="1135"/>
    </location>
</feature>
<name>A0A085ND67_9BILA</name>
<evidence type="ECO:0008006" key="4">
    <source>
        <dbReference type="Google" id="ProtNLM"/>
    </source>
</evidence>
<reference evidence="3" key="1">
    <citation type="journal article" date="2014" name="Nat. Genet.">
        <title>Genome and transcriptome of the porcine whipworm Trichuris suis.</title>
        <authorList>
            <person name="Jex A.R."/>
            <person name="Nejsum P."/>
            <person name="Schwarz E.M."/>
            <person name="Hu L."/>
            <person name="Young N.D."/>
            <person name="Hall R.S."/>
            <person name="Korhonen P.K."/>
            <person name="Liao S."/>
            <person name="Thamsborg S."/>
            <person name="Xia J."/>
            <person name="Xu P."/>
            <person name="Wang S."/>
            <person name="Scheerlinck J.P."/>
            <person name="Hofmann A."/>
            <person name="Sternberg P.W."/>
            <person name="Wang J."/>
            <person name="Gasser R.B."/>
        </authorList>
    </citation>
    <scope>NUCLEOTIDE SEQUENCE [LARGE SCALE GENOMIC DNA]</scope>
    <source>
        <strain evidence="3">DCEP-RM93F</strain>
    </source>
</reference>
<dbReference type="InterPro" id="IPR023341">
    <property type="entry name" value="MABP"/>
</dbReference>
<gene>
    <name evidence="3" type="ORF">M514_20449</name>
</gene>
<dbReference type="Proteomes" id="UP000030758">
    <property type="component" value="Unassembled WGS sequence"/>
</dbReference>
<evidence type="ECO:0000259" key="1">
    <source>
        <dbReference type="PROSITE" id="PS50994"/>
    </source>
</evidence>
<accession>A0A085ND67</accession>
<dbReference type="InterPro" id="IPR012337">
    <property type="entry name" value="RNaseH-like_sf"/>
</dbReference>
<dbReference type="InterPro" id="IPR008042">
    <property type="entry name" value="Retrotrans_Pao"/>
</dbReference>
<dbReference type="GO" id="GO:0042575">
    <property type="term" value="C:DNA polymerase complex"/>
    <property type="evidence" value="ECO:0007669"/>
    <property type="project" value="UniProtKB-ARBA"/>
</dbReference>
<evidence type="ECO:0000313" key="3">
    <source>
        <dbReference type="EMBL" id="KFD67413.1"/>
    </source>
</evidence>
<dbReference type="Pfam" id="PF17921">
    <property type="entry name" value="Integrase_H2C2"/>
    <property type="match status" value="1"/>
</dbReference>
<organism evidence="3">
    <name type="scientific">Trichuris suis</name>
    <name type="common">pig whipworm</name>
    <dbReference type="NCBI Taxonomy" id="68888"/>
    <lineage>
        <taxon>Eukaryota</taxon>
        <taxon>Metazoa</taxon>
        <taxon>Ecdysozoa</taxon>
        <taxon>Nematoda</taxon>
        <taxon>Enoplea</taxon>
        <taxon>Dorylaimia</taxon>
        <taxon>Trichinellida</taxon>
        <taxon>Trichuridae</taxon>
        <taxon>Trichuris</taxon>
    </lineage>
</organism>
<dbReference type="InterPro" id="IPR040676">
    <property type="entry name" value="DUF5641"/>
</dbReference>
<dbReference type="SUPFAM" id="SSF53098">
    <property type="entry name" value="Ribonuclease H-like"/>
    <property type="match status" value="1"/>
</dbReference>
<protein>
    <recommendedName>
        <fullName evidence="4">Integrase catalytic domain-containing protein</fullName>
    </recommendedName>
</protein>
<dbReference type="Pfam" id="PF05380">
    <property type="entry name" value="Peptidase_A17"/>
    <property type="match status" value="1"/>
</dbReference>
<dbReference type="PROSITE" id="PS51498">
    <property type="entry name" value="MABP"/>
    <property type="match status" value="1"/>
</dbReference>
<dbReference type="PANTHER" id="PTHR47331:SF1">
    <property type="entry name" value="GAG-LIKE PROTEIN"/>
    <property type="match status" value="1"/>
</dbReference>
<sequence length="1135" mass="129383">MRTPLGWVVVGPTPLLGHNPLCSINNINQLRSQDNDEIMDLLERFWSTESFGTKPNVQPPRRLEEDQLASSTRFVNGRYEVGLLWATDDVKLPDNRNEATKRFISLRKRISADDELRSSYAKAISELIHLGIARKVEQKELRLPAGRIWYLPHHGVRHPARPNKVRIVFDASSVCEGVSLNSCLRKGPDLLNDLIPLLIQFRRFAVPVIADVERMFHQVQVPLHDQSFLRFLWTESDEAPQTFQMTRQVFGLRSAPASCMYALKQCIMDHVDPIIGQRVGRRFYVDNYMDSFETVDEAVFVCKELKRGLAAGGFPLVKWASVEPRLLAAFRKEECSRSLIECNLSAPLESVLGLQWNCQCDTLCFPLTNRDAEVVSKRQLLRVIARLFDPLGLIAPVIVEAKLLMREATLSGGSWDDPVEESVLRRFGRWYNDLVSLKGLTIPRWLGFSSKLVKAQLHVFADASEKAFGAASYVRLCFDNGKVTSSLVLAKSRIAPRRLLTIPRLELQAAVLVVRLAAVAASSLHVEENEIFYWTDSLTVIRWLNMEGCRLRAFVAHRVAEILEMSAVSQWRHINGSLNPADDVSRGVSPSALSRCHRWFVGPTFLQLDEQLWPMSTEIAVDADDPEVMNSPRLVAAVVHQEVSCVMHLFDRVSRFKTCVRIVAYIYRFLHYKTFTSTSVTLSAWEIKKALAKCIHVFQRFAFPEEYELLRNGMGLNPKSKLISLDPFLDEDQVIRVGGRLRQGIQLDINRHPAIIPADCSLVHRLVWQRHIDLMHSRTERVLADLRTEYWIMGGRRTVRRIIVRCSYCRRMNAKPCQQFMAPLPKERLYCAAPAFTNVGVDFFGPFEVLIGRKHAKRYGCIFTCLVSRASHLEVTHSLDTQSFILALRRFIARRGQPSVIYCDNGRNFVAAAKTLNEFRDALDWSNVDRYLADRQIQWKFLPPAGPHMGGTWERLIRVAKKALVSVLSGNAVTDEVLSTVFAEVESLLNGRPLAYMGSDVSNPSPLTPFYLLTGRSSVYVPSDILCTEQCTWTKHWQHAQVIVERFWRRWQRELLPTLQRRTKWMVESPNLKVDDVVVIVDPNSPKGQWPLGRIVDVFKGKDGRVRVVNVKTTTGTYKRPITRLTVLESVEKPP</sequence>
<dbReference type="PANTHER" id="PTHR47331">
    <property type="entry name" value="PHD-TYPE DOMAIN-CONTAINING PROTEIN"/>
    <property type="match status" value="1"/>
</dbReference>
<dbReference type="InterPro" id="IPR036397">
    <property type="entry name" value="RNaseH_sf"/>
</dbReference>